<dbReference type="PANTHER" id="PTHR12131">
    <property type="entry name" value="ATP-DEPENDENT RNA AND DNA HELICASE"/>
    <property type="match status" value="1"/>
</dbReference>
<dbReference type="SUPFAM" id="SSF52540">
    <property type="entry name" value="P-loop containing nucleoside triphosphate hydrolases"/>
    <property type="match status" value="1"/>
</dbReference>
<dbReference type="Proteomes" id="UP000224563">
    <property type="component" value="Unassembled WGS sequence"/>
</dbReference>
<dbReference type="Gene3D" id="1.20.272.40">
    <property type="match status" value="1"/>
</dbReference>
<evidence type="ECO:0000256" key="6">
    <source>
        <dbReference type="ARBA" id="ARBA00022946"/>
    </source>
</evidence>
<evidence type="ECO:0000313" key="11">
    <source>
        <dbReference type="Proteomes" id="UP000224563"/>
    </source>
</evidence>
<dbReference type="Pfam" id="PF00271">
    <property type="entry name" value="Helicase_C"/>
    <property type="match status" value="1"/>
</dbReference>
<evidence type="ECO:0000256" key="2">
    <source>
        <dbReference type="ARBA" id="ARBA00022741"/>
    </source>
</evidence>
<evidence type="ECO:0000256" key="5">
    <source>
        <dbReference type="ARBA" id="ARBA00022840"/>
    </source>
</evidence>
<dbReference type="GO" id="GO:0005524">
    <property type="term" value="F:ATP binding"/>
    <property type="evidence" value="ECO:0007669"/>
    <property type="project" value="UniProtKB-KW"/>
</dbReference>
<reference evidence="10 11" key="1">
    <citation type="submission" date="2017-10" db="EMBL/GenBank/DDBJ databases">
        <title>Resolving the taxonomy of Roseburia spp., Eubacterium rectale and Agathobacter spp. through phylogenomic analysis.</title>
        <authorList>
            <person name="Sheridan P.O."/>
            <person name="Walker A.W."/>
            <person name="Duncan S.H."/>
            <person name="Scott K.P."/>
            <person name="Toole P.W.O."/>
            <person name="Luis P."/>
            <person name="Flint H.J."/>
        </authorList>
    </citation>
    <scope>NUCLEOTIDE SEQUENCE [LARGE SCALE GENOMIC DNA]</scope>
    <source>
        <strain evidence="10 11">JK623</strain>
    </source>
</reference>
<feature type="domain" description="Helicase ATP-binding" evidence="8">
    <location>
        <begin position="155"/>
        <end position="300"/>
    </location>
</feature>
<evidence type="ECO:0000256" key="4">
    <source>
        <dbReference type="ARBA" id="ARBA00022806"/>
    </source>
</evidence>
<evidence type="ECO:0000313" key="10">
    <source>
        <dbReference type="EMBL" id="PHU37555.1"/>
    </source>
</evidence>
<dbReference type="PANTHER" id="PTHR12131:SF1">
    <property type="entry name" value="ATP-DEPENDENT RNA HELICASE SUPV3L1, MITOCHONDRIAL-RELATED"/>
    <property type="match status" value="1"/>
</dbReference>
<dbReference type="PROSITE" id="PS51194">
    <property type="entry name" value="HELICASE_CTER"/>
    <property type="match status" value="1"/>
</dbReference>
<evidence type="ECO:0000256" key="7">
    <source>
        <dbReference type="ARBA" id="ARBA00047984"/>
    </source>
</evidence>
<dbReference type="RefSeq" id="WP_099386196.1">
    <property type="nucleotide sequence ID" value="NZ_JANSWH010000093.1"/>
</dbReference>
<dbReference type="Gene3D" id="3.40.50.300">
    <property type="entry name" value="P-loop containing nucleotide triphosphate hydrolases"/>
    <property type="match status" value="2"/>
</dbReference>
<dbReference type="InterPro" id="IPR055206">
    <property type="entry name" value="DEXQc_SUV3"/>
</dbReference>
<protein>
    <recommendedName>
        <fullName evidence="1">RNA helicase</fullName>
        <ecNumber evidence="1">3.6.4.13</ecNumber>
    </recommendedName>
</protein>
<keyword evidence="3" id="KW-0378">Hydrolase</keyword>
<name>A0A2G3E323_9FIRM</name>
<keyword evidence="6" id="KW-0809">Transit peptide</keyword>
<dbReference type="InterPro" id="IPR050699">
    <property type="entry name" value="RNA-DNA_Helicase"/>
</dbReference>
<feature type="domain" description="Helicase C-terminal" evidence="9">
    <location>
        <begin position="310"/>
        <end position="463"/>
    </location>
</feature>
<evidence type="ECO:0000259" key="9">
    <source>
        <dbReference type="PROSITE" id="PS51194"/>
    </source>
</evidence>
<keyword evidence="4 10" id="KW-0347">Helicase</keyword>
<dbReference type="Pfam" id="PF22527">
    <property type="entry name" value="DEXQc_Suv3"/>
    <property type="match status" value="1"/>
</dbReference>
<reference evidence="10 11" key="2">
    <citation type="submission" date="2017-10" db="EMBL/GenBank/DDBJ databases">
        <authorList>
            <person name="Banno H."/>
            <person name="Chua N.-H."/>
        </authorList>
    </citation>
    <scope>NUCLEOTIDE SEQUENCE [LARGE SCALE GENOMIC DNA]</scope>
    <source>
        <strain evidence="10 11">JK623</strain>
    </source>
</reference>
<keyword evidence="5" id="KW-0067">ATP-binding</keyword>
<dbReference type="GO" id="GO:0016787">
    <property type="term" value="F:hydrolase activity"/>
    <property type="evidence" value="ECO:0007669"/>
    <property type="project" value="UniProtKB-KW"/>
</dbReference>
<dbReference type="SMART" id="SM00490">
    <property type="entry name" value="HELICc"/>
    <property type="match status" value="1"/>
</dbReference>
<dbReference type="GO" id="GO:0003724">
    <property type="term" value="F:RNA helicase activity"/>
    <property type="evidence" value="ECO:0007669"/>
    <property type="project" value="UniProtKB-EC"/>
</dbReference>
<organism evidence="10 11">
    <name type="scientific">Agathobacter ruminis</name>
    <dbReference type="NCBI Taxonomy" id="1712665"/>
    <lineage>
        <taxon>Bacteria</taxon>
        <taxon>Bacillati</taxon>
        <taxon>Bacillota</taxon>
        <taxon>Clostridia</taxon>
        <taxon>Lachnospirales</taxon>
        <taxon>Lachnospiraceae</taxon>
        <taxon>Agathobacter</taxon>
    </lineage>
</organism>
<dbReference type="CDD" id="cd17913">
    <property type="entry name" value="DEXQc_Suv3"/>
    <property type="match status" value="1"/>
</dbReference>
<sequence>MDNNMNMILEFYVEQYRTAARTVKKPAHINKYLHRMNSKIRELQNTRTANPLRLEKHHKDVKALAETVYFHNDKRAIRRFNLELMPELMRIDLFDMSPAELDYITEDVLKRIRKESGGALTRQSFAQVYRGYMARILRKQIVELVPARPEMEFAETHKMKRHFILHIGPTNSGKTYHALERLKTAEHGVYLGPLRLLALEVYEKMNGAQVPCTMLTGQECLEVPDARITASTVEMLDIDQTYDVAVIDEAQMVADESRGHSWTRAILGVRAHEIHICMSPAATDVVTHLIRLCENSDYEIKQYERMTGLELEKEPISFPEDVREGDALIVFSKKSVLNIAARLEQHGINASVIYGSLPPEIRRRQMEMFLSKETKVVVSTDAIGMGLNLPVRRIVFMEVDKYDGRQMRALELPEIKQIAGRAGRFGIYETGYITAMDESKLRFLSRQLSKEEEPIKKVTLGFPQVLLNMDAPLDVIINLWKDVKPSDPFEKINIEEMMFLYQEAYKNRRYIVDFDDKFVLYKMITCPIDIKDRELVRQWNDYCENYTADIMLTPPTKRSRYDELRKYESYYKKLDLYYQFSMRMGKLYDGKWLEEEREKTQDKIMELLAQDKGDFILRCKYCGKVLPLDSGTRLCKRCSQLRENNWGYHYS</sequence>
<keyword evidence="2" id="KW-0547">Nucleotide-binding</keyword>
<dbReference type="InterPro" id="IPR001650">
    <property type="entry name" value="Helicase_C-like"/>
</dbReference>
<proteinExistence type="predicted"/>
<dbReference type="EC" id="3.6.4.13" evidence="1"/>
<dbReference type="InterPro" id="IPR014001">
    <property type="entry name" value="Helicase_ATP-bd"/>
</dbReference>
<keyword evidence="11" id="KW-1185">Reference proteome</keyword>
<dbReference type="InterPro" id="IPR027417">
    <property type="entry name" value="P-loop_NTPase"/>
</dbReference>
<gene>
    <name evidence="10" type="ORF">CSX02_07320</name>
</gene>
<accession>A0A2G3E323</accession>
<comment type="caution">
    <text evidence="10">The sequence shown here is derived from an EMBL/GenBank/DDBJ whole genome shotgun (WGS) entry which is preliminary data.</text>
</comment>
<comment type="catalytic activity">
    <reaction evidence="7">
        <text>ATP + H2O = ADP + phosphate + H(+)</text>
        <dbReference type="Rhea" id="RHEA:13065"/>
        <dbReference type="ChEBI" id="CHEBI:15377"/>
        <dbReference type="ChEBI" id="CHEBI:15378"/>
        <dbReference type="ChEBI" id="CHEBI:30616"/>
        <dbReference type="ChEBI" id="CHEBI:43474"/>
        <dbReference type="ChEBI" id="CHEBI:456216"/>
        <dbReference type="EC" id="3.6.4.13"/>
    </reaction>
</comment>
<dbReference type="CDD" id="cd18805">
    <property type="entry name" value="SF2_C_suv3"/>
    <property type="match status" value="1"/>
</dbReference>
<dbReference type="EMBL" id="PDYG01000042">
    <property type="protein sequence ID" value="PHU37555.1"/>
    <property type="molecule type" value="Genomic_DNA"/>
</dbReference>
<dbReference type="PROSITE" id="PS51192">
    <property type="entry name" value="HELICASE_ATP_BIND_1"/>
    <property type="match status" value="1"/>
</dbReference>
<dbReference type="InterPro" id="IPR044774">
    <property type="entry name" value="Suv3_DEXQc"/>
</dbReference>
<evidence type="ECO:0000259" key="8">
    <source>
        <dbReference type="PROSITE" id="PS51192"/>
    </source>
</evidence>
<dbReference type="AlphaFoldDB" id="A0A2G3E323"/>
<evidence type="ECO:0000256" key="1">
    <source>
        <dbReference type="ARBA" id="ARBA00012552"/>
    </source>
</evidence>
<evidence type="ECO:0000256" key="3">
    <source>
        <dbReference type="ARBA" id="ARBA00022801"/>
    </source>
</evidence>